<feature type="domain" description="HTH tetR-type" evidence="5">
    <location>
        <begin position="9"/>
        <end position="69"/>
    </location>
</feature>
<dbReference type="SUPFAM" id="SSF46689">
    <property type="entry name" value="Homeodomain-like"/>
    <property type="match status" value="1"/>
</dbReference>
<evidence type="ECO:0000259" key="5">
    <source>
        <dbReference type="PROSITE" id="PS50977"/>
    </source>
</evidence>
<keyword evidence="1" id="KW-0805">Transcription regulation</keyword>
<evidence type="ECO:0000313" key="7">
    <source>
        <dbReference type="Proteomes" id="UP000602395"/>
    </source>
</evidence>
<keyword evidence="3" id="KW-0804">Transcription</keyword>
<dbReference type="InterPro" id="IPR050109">
    <property type="entry name" value="HTH-type_TetR-like_transc_reg"/>
</dbReference>
<dbReference type="InterPro" id="IPR009057">
    <property type="entry name" value="Homeodomain-like_sf"/>
</dbReference>
<evidence type="ECO:0000256" key="1">
    <source>
        <dbReference type="ARBA" id="ARBA00023015"/>
    </source>
</evidence>
<sequence>MPAHRRRGAELERAILAAVRDQVDRHGYANTTYEGVAAAAGTGKAVLYRRWATKAHMVLAAMAADEQIDLTFTVDTGSLADDLNLALRGGRDILDHRREMVVGLLADLDPGDPGWGQSLFSNRISVVLGPIVDQARARGELGDAPLPPRVLAVPLTMLRHDTLVYGRVSDDDIAEIVSTCIVPLFITASRSPAGAFDS</sequence>
<dbReference type="Pfam" id="PF16859">
    <property type="entry name" value="TetR_C_11"/>
    <property type="match status" value="1"/>
</dbReference>
<keyword evidence="2 4" id="KW-0238">DNA-binding</keyword>
<dbReference type="InterPro" id="IPR001647">
    <property type="entry name" value="HTH_TetR"/>
</dbReference>
<dbReference type="Proteomes" id="UP000602395">
    <property type="component" value="Unassembled WGS sequence"/>
</dbReference>
<evidence type="ECO:0000256" key="4">
    <source>
        <dbReference type="PROSITE-ProRule" id="PRU00335"/>
    </source>
</evidence>
<evidence type="ECO:0000256" key="3">
    <source>
        <dbReference type="ARBA" id="ARBA00023163"/>
    </source>
</evidence>
<dbReference type="PROSITE" id="PS50977">
    <property type="entry name" value="HTH_TETR_2"/>
    <property type="match status" value="1"/>
</dbReference>
<dbReference type="Pfam" id="PF00440">
    <property type="entry name" value="TetR_N"/>
    <property type="match status" value="1"/>
</dbReference>
<dbReference type="PANTHER" id="PTHR30055">
    <property type="entry name" value="HTH-TYPE TRANSCRIPTIONAL REGULATOR RUTR"/>
    <property type="match status" value="1"/>
</dbReference>
<dbReference type="PANTHER" id="PTHR30055:SF148">
    <property type="entry name" value="TETR-FAMILY TRANSCRIPTIONAL REGULATOR"/>
    <property type="match status" value="1"/>
</dbReference>
<evidence type="ECO:0000256" key="2">
    <source>
        <dbReference type="ARBA" id="ARBA00023125"/>
    </source>
</evidence>
<protein>
    <submittedName>
        <fullName evidence="6">TetR/AcrR family transcriptional regulator</fullName>
    </submittedName>
</protein>
<dbReference type="InterPro" id="IPR036271">
    <property type="entry name" value="Tet_transcr_reg_TetR-rel_C_sf"/>
</dbReference>
<proteinExistence type="predicted"/>
<dbReference type="Gene3D" id="1.10.10.60">
    <property type="entry name" value="Homeodomain-like"/>
    <property type="match status" value="1"/>
</dbReference>
<name>A0ABR7WC55_9ACTN</name>
<dbReference type="RefSeq" id="WP_190266865.1">
    <property type="nucleotide sequence ID" value="NZ_BAABAD010000004.1"/>
</dbReference>
<feature type="DNA-binding region" description="H-T-H motif" evidence="4">
    <location>
        <begin position="32"/>
        <end position="51"/>
    </location>
</feature>
<reference evidence="6 7" key="1">
    <citation type="submission" date="2020-09" db="EMBL/GenBank/DDBJ databases">
        <title>Novel species in genus Gordonia.</title>
        <authorList>
            <person name="Zhang G."/>
        </authorList>
    </citation>
    <scope>NUCLEOTIDE SEQUENCE [LARGE SCALE GENOMIC DNA]</scope>
    <source>
        <strain evidence="6 7">ON-33</strain>
    </source>
</reference>
<comment type="caution">
    <text evidence="6">The sequence shown here is derived from an EMBL/GenBank/DDBJ whole genome shotgun (WGS) entry which is preliminary data.</text>
</comment>
<dbReference type="EMBL" id="JACWMS010000002">
    <property type="protein sequence ID" value="MBD1320131.1"/>
    <property type="molecule type" value="Genomic_DNA"/>
</dbReference>
<dbReference type="InterPro" id="IPR011075">
    <property type="entry name" value="TetR_C"/>
</dbReference>
<dbReference type="Gene3D" id="1.10.357.10">
    <property type="entry name" value="Tetracycline Repressor, domain 2"/>
    <property type="match status" value="1"/>
</dbReference>
<keyword evidence="7" id="KW-1185">Reference proteome</keyword>
<dbReference type="SUPFAM" id="SSF48498">
    <property type="entry name" value="Tetracyclin repressor-like, C-terminal domain"/>
    <property type="match status" value="1"/>
</dbReference>
<accession>A0ABR7WC55</accession>
<gene>
    <name evidence="6" type="ORF">IDF66_11075</name>
</gene>
<organism evidence="6 7">
    <name type="scientific">Gordonia hankookensis</name>
    <dbReference type="NCBI Taxonomy" id="589403"/>
    <lineage>
        <taxon>Bacteria</taxon>
        <taxon>Bacillati</taxon>
        <taxon>Actinomycetota</taxon>
        <taxon>Actinomycetes</taxon>
        <taxon>Mycobacteriales</taxon>
        <taxon>Gordoniaceae</taxon>
        <taxon>Gordonia</taxon>
    </lineage>
</organism>
<evidence type="ECO:0000313" key="6">
    <source>
        <dbReference type="EMBL" id="MBD1320131.1"/>
    </source>
</evidence>